<dbReference type="EMBL" id="QJKC01000001">
    <property type="protein sequence ID" value="PXX51133.1"/>
    <property type="molecule type" value="Genomic_DNA"/>
</dbReference>
<name>A0A318JQS3_9NEIS</name>
<dbReference type="Proteomes" id="UP000248395">
    <property type="component" value="Unassembled WGS sequence"/>
</dbReference>
<proteinExistence type="predicted"/>
<sequence length="1289" mass="142537">MSNLFLIDSELWQKTRAGARAGRGFRYQDAVGALLAIEAWSGDEAWSAVIPEGVDDITLHGHVCEIRAQLKSRHDPQGIFSLTEAASYLAKSARDLPANWMFEGRIRLALVFERPVVGLTPTGWRISLHDSGQPLDPFITALEQAMETSSDIVKTLLKRTHLVVEQEPLERAIPRLEAQANLAPAAARLVLQQLREVAGQAADENFLASANHPASLGSSDVQERIDAVSGVVDPAGYLTLTGGLCDIANFGESLASADFYSGVNVMPGHIGAGLVFERPEHTTEILEELESRRAALVAGPSGAGKSALAWLAAYHTRHAVRWYRVRRVGPEDVSRLVQLARLLDACPERPVGFMVDDVGHEETAGWDALVRETEALAGLLLLGSVREEDVFTLSTAARVPIIRPTLDEELAERIWRALSSKSERIFGHWREPFELSRGLLLEYTHLLTEGRRLFETVREQIRRRLAEERDDELLILQPVAFAAAHGGTIDQVRLRNRLGWETPRFARALNRLIHEHAIRQQDDGTLAGLHEIRSIYLEEAIREVLGDSVNVAVSDAVHGLCADDFATFIVRVLRRWPDQPAALMDALTRRVSEEGPSCWAPILHGLGLATADLIAARWVAISRETGIDDRLASFSLGLAIAGSNLSDVPIFSRLTQAQEKFAHVAVKDLRCRLIEHLHVPKDAPLFDLGAYHELIAALLPLARCAERPSISLSFNQDLSAVPLIPLLEVIRTAYELAPENAQCLIDAAGGSEVLLERLYYELPWVTCPRLSEQDGVQIVAGDVRYISDEIQPDIHGDVVRFCELQLAAAPNARLVVSNAVFPDGRPVGFGDHEIATKRISRENLPPPARVAWTRAQLRAVQRLVGASRETDRTIALAQAIEDFAPKLQEAGDYFCRMEQPKEKWRLQILLHGLSTDYVSPPPVAEVVPNALAQGEYAGNDEIHTFVSGIQRLIGELTDGVSEKPGLMAARTADLANSSEKIAASSIWRLATKAPFEALRQIHETLWNIRAVLGDTANEPQRRQSAALRFSRGSRRYPTLPRAAQEARARAEADVAERRKAFEAAFEAAGLRVHVYSKPAIADSGYVWPDVEYAGLLAVDSVVDWFTGLEIFREVVQSLPHCYRFSYAPLINDLIPPFAVVFIQSVLPHVDFQKEWSAHLPYAFIEDDALAQFTSALQALIALSAIFGERSRPLNEEEEAYGSILLTRFNTHVQWFSSVLAGVQDEQLVEAASFLLKCFERIQHEFEATMKGESLAAEAMKFTDGTMTDFSLEQILCRITLAERAITGSN</sequence>
<keyword evidence="2" id="KW-1185">Reference proteome</keyword>
<protein>
    <submittedName>
        <fullName evidence="1">Uncharacterized protein</fullName>
    </submittedName>
</protein>
<dbReference type="OrthoDB" id="3880322at2"/>
<comment type="caution">
    <text evidence="1">The sequence shown here is derived from an EMBL/GenBank/DDBJ whole genome shotgun (WGS) entry which is preliminary data.</text>
</comment>
<evidence type="ECO:0000313" key="1">
    <source>
        <dbReference type="EMBL" id="PXX51133.1"/>
    </source>
</evidence>
<dbReference type="SUPFAM" id="SSF52540">
    <property type="entry name" value="P-loop containing nucleoside triphosphate hydrolases"/>
    <property type="match status" value="1"/>
</dbReference>
<gene>
    <name evidence="1" type="ORF">DFR38_101194</name>
</gene>
<evidence type="ECO:0000313" key="2">
    <source>
        <dbReference type="Proteomes" id="UP000248395"/>
    </source>
</evidence>
<organism evidence="1 2">
    <name type="scientific">Aquitalea magnusonii</name>
    <dbReference type="NCBI Taxonomy" id="332411"/>
    <lineage>
        <taxon>Bacteria</taxon>
        <taxon>Pseudomonadati</taxon>
        <taxon>Pseudomonadota</taxon>
        <taxon>Betaproteobacteria</taxon>
        <taxon>Neisseriales</taxon>
        <taxon>Chromobacteriaceae</taxon>
        <taxon>Aquitalea</taxon>
    </lineage>
</organism>
<reference evidence="1 2" key="1">
    <citation type="submission" date="2018-05" db="EMBL/GenBank/DDBJ databases">
        <title>Genomic Encyclopedia of Type Strains, Phase IV (KMG-IV): sequencing the most valuable type-strain genomes for metagenomic binning, comparative biology and taxonomic classification.</title>
        <authorList>
            <person name="Goeker M."/>
        </authorList>
    </citation>
    <scope>NUCLEOTIDE SEQUENCE [LARGE SCALE GENOMIC DNA]</scope>
    <source>
        <strain evidence="1 2">DSM 25134</strain>
    </source>
</reference>
<dbReference type="InterPro" id="IPR027417">
    <property type="entry name" value="P-loop_NTPase"/>
</dbReference>
<dbReference type="RefSeq" id="WP_146215889.1">
    <property type="nucleotide sequence ID" value="NZ_LNQU01000039.1"/>
</dbReference>
<accession>A0A318JQS3</accession>